<dbReference type="PANTHER" id="PTHR43767">
    <property type="entry name" value="LONG-CHAIN-FATTY-ACID--COA LIGASE"/>
    <property type="match status" value="1"/>
</dbReference>
<organism evidence="3">
    <name type="scientific">freshwater metagenome</name>
    <dbReference type="NCBI Taxonomy" id="449393"/>
    <lineage>
        <taxon>unclassified sequences</taxon>
        <taxon>metagenomes</taxon>
        <taxon>ecological metagenomes</taxon>
    </lineage>
</organism>
<dbReference type="InterPro" id="IPR000873">
    <property type="entry name" value="AMP-dep_synth/lig_dom"/>
</dbReference>
<evidence type="ECO:0000259" key="2">
    <source>
        <dbReference type="Pfam" id="PF00561"/>
    </source>
</evidence>
<accession>A0A6J7JPV2</accession>
<feature type="domain" description="AMP-dependent synthetase/ligase" evidence="1">
    <location>
        <begin position="277"/>
        <end position="619"/>
    </location>
</feature>
<dbReference type="SUPFAM" id="SSF53474">
    <property type="entry name" value="alpha/beta-Hydrolases"/>
    <property type="match status" value="1"/>
</dbReference>
<dbReference type="Pfam" id="PF00501">
    <property type="entry name" value="AMP-binding"/>
    <property type="match status" value="1"/>
</dbReference>
<sequence>MGWSQRAGSQTLEQRVEELVAFCQQEAPGPLILAAHDWGGPVAMGAAGELDVRAVVLTNTAVAKPQSVSVPPLIAVARSAVGLTCARTPLFVRGTSHMTDRSHREALNAPYRSAARRSAVADFVADIPLQPNDTSFVALERSASNFEALRSRSIPVLLLWGGSDPVFHDRFLADLLTRAPHADVHRFADAGHLVALDEPIGPMVTRWLDTHLANGTITLAESANPAAHIREPHEPTSMHPVGEDSTDFAVTTANTFSPITTALMERASDPSCAYEGPDGARSWSALNAAAERIARRLVRHGVQPGDRIALLVPPGIQLLEAVHGAWRAGAVVVIADSALGASGLRSAFRSATPAWVIGTPKNLLAAKILRMTPGAGAFSMGRLPGAVDLSGSALRSNPNEFSLRLPNLDPDSAAAVVHTSGATGPAKPVVYTHAALAAQRDVVREAFTLDPAHGFISSFAPFILLGPALGVPCVLPEGDVLAPAELDFDQFADACRSSDSDVAWLSPASARTIVRTANGRQVPLRLVMLAGAPIPLALAEDIHRVTSAEVRAPYGMTEAMPVTDGIGAMNRVPWGTDTGRALSGAEIIIVPFREPRLAQVATGCWGEILVSCPWMRSGYDRRWGVDESSTIERDGKLFHRTGDVGAIDDQGHLIQLGRVQHVITTATQALPCAVVEQSIADQISAEVAAVGVGPDGAQVVVVVVSGTGSLRTADSELTADVRAASPHSIAAVLIGELPVDIRHQSKIRRDVLAESAAELLAGR</sequence>
<name>A0A6J7JPV2_9ZZZZ</name>
<dbReference type="AlphaFoldDB" id="A0A6J7JPV2"/>
<dbReference type="InterPro" id="IPR029058">
    <property type="entry name" value="AB_hydrolase_fold"/>
</dbReference>
<dbReference type="SUPFAM" id="SSF56801">
    <property type="entry name" value="Acetyl-CoA synthetase-like"/>
    <property type="match status" value="1"/>
</dbReference>
<dbReference type="PANTHER" id="PTHR43767:SF1">
    <property type="entry name" value="NONRIBOSOMAL PEPTIDE SYNTHASE PES1 (EUROFUNG)-RELATED"/>
    <property type="match status" value="1"/>
</dbReference>
<gene>
    <name evidence="3" type="ORF">UFOPK3733_01518</name>
</gene>
<dbReference type="EMBL" id="CAFBNC010000085">
    <property type="protein sequence ID" value="CAB4944887.1"/>
    <property type="molecule type" value="Genomic_DNA"/>
</dbReference>
<dbReference type="Gene3D" id="3.40.50.12780">
    <property type="entry name" value="N-terminal domain of ligase-like"/>
    <property type="match status" value="1"/>
</dbReference>
<reference evidence="3" key="1">
    <citation type="submission" date="2020-05" db="EMBL/GenBank/DDBJ databases">
        <authorList>
            <person name="Chiriac C."/>
            <person name="Salcher M."/>
            <person name="Ghai R."/>
            <person name="Kavagutti S V."/>
        </authorList>
    </citation>
    <scope>NUCLEOTIDE SEQUENCE</scope>
</reference>
<dbReference type="Gene3D" id="3.40.50.1820">
    <property type="entry name" value="alpha/beta hydrolase"/>
    <property type="match status" value="1"/>
</dbReference>
<protein>
    <submittedName>
        <fullName evidence="3">Unannotated protein</fullName>
    </submittedName>
</protein>
<dbReference type="Pfam" id="PF00561">
    <property type="entry name" value="Abhydrolase_1"/>
    <property type="match status" value="1"/>
</dbReference>
<dbReference type="InterPro" id="IPR000073">
    <property type="entry name" value="AB_hydrolase_1"/>
</dbReference>
<proteinExistence type="predicted"/>
<evidence type="ECO:0000313" key="3">
    <source>
        <dbReference type="EMBL" id="CAB4944887.1"/>
    </source>
</evidence>
<dbReference type="InterPro" id="IPR050237">
    <property type="entry name" value="ATP-dep_AMP-bd_enzyme"/>
</dbReference>
<evidence type="ECO:0000259" key="1">
    <source>
        <dbReference type="Pfam" id="PF00501"/>
    </source>
</evidence>
<dbReference type="InterPro" id="IPR042099">
    <property type="entry name" value="ANL_N_sf"/>
</dbReference>
<feature type="domain" description="AB hydrolase-1" evidence="2">
    <location>
        <begin position="2"/>
        <end position="199"/>
    </location>
</feature>